<dbReference type="InterPro" id="IPR045851">
    <property type="entry name" value="AMP-bd_C_sf"/>
</dbReference>
<dbReference type="GO" id="GO:0030729">
    <property type="term" value="F:acetoacetate-CoA ligase activity"/>
    <property type="evidence" value="ECO:0007669"/>
    <property type="project" value="UniProtKB-EC"/>
</dbReference>
<dbReference type="OrthoDB" id="6421931at2759"/>
<dbReference type="Pfam" id="PF16177">
    <property type="entry name" value="ACAS_N"/>
    <property type="match status" value="1"/>
</dbReference>
<keyword evidence="6" id="KW-0067">ATP-binding</keyword>
<gene>
    <name evidence="9" type="primary">AACS</name>
    <name evidence="9" type="ORF">TNIN_169491</name>
</gene>
<dbReference type="PANTHER" id="PTHR42921">
    <property type="entry name" value="ACETOACETYL-COA SYNTHETASE"/>
    <property type="match status" value="1"/>
</dbReference>
<keyword evidence="5" id="KW-0547">Nucleotide-binding</keyword>
<dbReference type="PANTHER" id="PTHR42921:SF1">
    <property type="entry name" value="ACETOACETYL-COA SYNTHETASE"/>
    <property type="match status" value="1"/>
</dbReference>
<dbReference type="SUPFAM" id="SSF56801">
    <property type="entry name" value="Acetyl-CoA synthetase-like"/>
    <property type="match status" value="2"/>
</dbReference>
<dbReference type="PROSITE" id="PS00455">
    <property type="entry name" value="AMP_BINDING"/>
    <property type="match status" value="2"/>
</dbReference>
<accession>A0A8X6MCM4</accession>
<dbReference type="GO" id="GO:0006629">
    <property type="term" value="P:lipid metabolic process"/>
    <property type="evidence" value="ECO:0007669"/>
    <property type="project" value="InterPro"/>
</dbReference>
<evidence type="ECO:0000259" key="7">
    <source>
        <dbReference type="Pfam" id="PF00501"/>
    </source>
</evidence>
<evidence type="ECO:0000256" key="6">
    <source>
        <dbReference type="ARBA" id="ARBA00022840"/>
    </source>
</evidence>
<proteinExistence type="inferred from homology"/>
<reference evidence="9" key="1">
    <citation type="submission" date="2020-08" db="EMBL/GenBank/DDBJ databases">
        <title>Multicomponent nature underlies the extraordinary mechanical properties of spider dragline silk.</title>
        <authorList>
            <person name="Kono N."/>
            <person name="Nakamura H."/>
            <person name="Mori M."/>
            <person name="Yoshida Y."/>
            <person name="Ohtoshi R."/>
            <person name="Malay A.D."/>
            <person name="Moran D.A.P."/>
            <person name="Tomita M."/>
            <person name="Numata K."/>
            <person name="Arakawa K."/>
        </authorList>
    </citation>
    <scope>NUCLEOTIDE SEQUENCE</scope>
</reference>
<feature type="domain" description="AMP-dependent synthetase/ligase" evidence="7">
    <location>
        <begin position="90"/>
        <end position="419"/>
    </location>
</feature>
<dbReference type="EMBL" id="BMAV01025393">
    <property type="protein sequence ID" value="GFS41201.1"/>
    <property type="molecule type" value="Genomic_DNA"/>
</dbReference>
<evidence type="ECO:0000313" key="10">
    <source>
        <dbReference type="Proteomes" id="UP000886998"/>
    </source>
</evidence>
<dbReference type="InterPro" id="IPR032387">
    <property type="entry name" value="ACAS_N"/>
</dbReference>
<evidence type="ECO:0000256" key="1">
    <source>
        <dbReference type="ARBA" id="ARBA00006432"/>
    </source>
</evidence>
<dbReference type="Proteomes" id="UP000886998">
    <property type="component" value="Unassembled WGS sequence"/>
</dbReference>
<dbReference type="NCBIfam" id="TIGR01217">
    <property type="entry name" value="ac_ac_CoA_syn"/>
    <property type="match status" value="1"/>
</dbReference>
<comment type="similarity">
    <text evidence="1">Belongs to the ATP-dependent AMP-binding enzyme family.</text>
</comment>
<organism evidence="9 10">
    <name type="scientific">Trichonephila inaurata madagascariensis</name>
    <dbReference type="NCBI Taxonomy" id="2747483"/>
    <lineage>
        <taxon>Eukaryota</taxon>
        <taxon>Metazoa</taxon>
        <taxon>Ecdysozoa</taxon>
        <taxon>Arthropoda</taxon>
        <taxon>Chelicerata</taxon>
        <taxon>Arachnida</taxon>
        <taxon>Araneae</taxon>
        <taxon>Araneomorphae</taxon>
        <taxon>Entelegynae</taxon>
        <taxon>Araneoidea</taxon>
        <taxon>Nephilidae</taxon>
        <taxon>Trichonephila</taxon>
        <taxon>Trichonephila inaurata</taxon>
    </lineage>
</organism>
<feature type="domain" description="AMP-dependent synthetase/ligase" evidence="7">
    <location>
        <begin position="704"/>
        <end position="1083"/>
    </location>
</feature>
<dbReference type="AlphaFoldDB" id="A0A8X6MCM4"/>
<evidence type="ECO:0000256" key="2">
    <source>
        <dbReference type="ARBA" id="ARBA00012988"/>
    </source>
</evidence>
<dbReference type="Pfam" id="PF00501">
    <property type="entry name" value="AMP-binding"/>
    <property type="match status" value="2"/>
</dbReference>
<name>A0A8X6MCM4_9ARAC</name>
<sequence>MWHPDGYVSERRKRFIKHIEDKYHVKIDNYWDLHKWSIENLEGLWTEVWDFGGLVYSRKYDKVIDLSVPMNKMPKWFEGARLNFAENLLKNRGNKTAMIIAGEERKTISLTNAEVYEKARLYAAAFRKFGIKKGDVVTCYMSNREEAIFAMLGVVSIGAIWTGDLPLMGAEAVLNRFRQTNPRILITIDRFKNDGKEMEMLHKLKMIGDGLPNLEKIIIVPSNEESKLKDISGIKNSCFLDEFLQLGVEEDGSIPEIVFEQVPVSHPVFIIYTSGTTGLPKAIVHSCGSIFASAKDGCIHNRLDNNSCLLSNSPVGWASWNMFATCLFTGVKLVVYEGVPYFLSKTYLWDLVDELKITTLFITPGILDEFEKGGFVPTEKHNLKSLLYFVSGASVVKPNNYDFVYNKIKKGIIFGSGYGNPVVGELGELVIKQSIPFMPLGLWGDTDGSLFQKTYFSKYPGKFALGDLALINPITKGIIIFCRSDETLNPQGVRFGSSEIYNIVNKFPEVRDSLCVAQYSKTQNERVVLFVKMKDGYSFNKELIAKIRLTIEKELSLEHVPELVLETSDIPYNMTVLYHRSNHRLGNLFDFSEFIRKKTNMPNNGDEYTPKIVYHPKDEENQLIRFRKFVEKEHQIKFKGYWDFQEWTCKYFPEFWDCVWRFFDIVHSEPYTEVYNRKNGFQNMEWFKGARLNYAENILKYRDSKTAIIATDAEDNTEYISYKKLYDEVRVYVKALKNEGIRKGDKIACYMSNKKEAVIAFLATAAIGAVWTGTLPLLGTKATIVRLEQIQPKLLFTSGDFKFDKVEIKLVDRLPEIISSLPKLQKVIYCPSKSKNKTEDISKLPKCVYISEFLHPAREALRDDPADIQFEQLPFDQPLFISFTSGTTGAPKSLVHSAGMFMANVRDYGLHQNCTRKDTLYNQSPVGWISWGMFVNSLHLGVSLVLYDGDPFQESPTRFWDLVDKYDIASVYIWSSTVEYMDIHGWIPSSKHSLKNLRQMFPIGSPAKPRCFDFLAEKVKPGLFCAPVYGSTEVFGSICGLDSNLPVYRGELQAFSLGMDIRILDEKGNPVIGERGDVVLANPYPALPVSILDDENKEKVNELYLERYPGYWNFGDEGLQNPVTKGFIVFGRSDETMNPKGARFNCGDIYFALEGFPGLMDSVCVSQFNSEMDERVVLFVKMLPGYKFTSEVADAIKKTIAHHLTHEHIPDIILEAPDVPYNLTGKKLNGLVKKLINKRAIANESVIVNPSSIEFYKTVDLGQF</sequence>
<feature type="domain" description="Acetyl-coenzyme A synthetase N-terminal" evidence="8">
    <location>
        <begin position="30"/>
        <end position="87"/>
    </location>
</feature>
<evidence type="ECO:0000256" key="5">
    <source>
        <dbReference type="ARBA" id="ARBA00022741"/>
    </source>
</evidence>
<dbReference type="InterPro" id="IPR000873">
    <property type="entry name" value="AMP-dep_synth/lig_dom"/>
</dbReference>
<dbReference type="Gene3D" id="3.30.300.30">
    <property type="match status" value="2"/>
</dbReference>
<dbReference type="GO" id="GO:0005524">
    <property type="term" value="F:ATP binding"/>
    <property type="evidence" value="ECO:0007669"/>
    <property type="project" value="UniProtKB-KW"/>
</dbReference>
<keyword evidence="4" id="KW-0436">Ligase</keyword>
<dbReference type="InterPro" id="IPR042099">
    <property type="entry name" value="ANL_N_sf"/>
</dbReference>
<dbReference type="EC" id="6.2.1.16" evidence="2"/>
<evidence type="ECO:0000259" key="8">
    <source>
        <dbReference type="Pfam" id="PF16177"/>
    </source>
</evidence>
<keyword evidence="10" id="KW-1185">Reference proteome</keyword>
<dbReference type="InterPro" id="IPR020845">
    <property type="entry name" value="AMP-binding_CS"/>
</dbReference>
<protein>
    <recommendedName>
        <fullName evidence="3">Acetoacetyl-CoA synthetase</fullName>
        <ecNumber evidence="2">6.2.1.16</ecNumber>
    </recommendedName>
</protein>
<comment type="caution">
    <text evidence="9">The sequence shown here is derived from an EMBL/GenBank/DDBJ whole genome shotgun (WGS) entry which is preliminary data.</text>
</comment>
<dbReference type="Gene3D" id="3.40.50.12780">
    <property type="entry name" value="N-terminal domain of ligase-like"/>
    <property type="match status" value="2"/>
</dbReference>
<dbReference type="InterPro" id="IPR005914">
    <property type="entry name" value="Acac_CoA_synth"/>
</dbReference>
<evidence type="ECO:0000256" key="4">
    <source>
        <dbReference type="ARBA" id="ARBA00022598"/>
    </source>
</evidence>
<evidence type="ECO:0000256" key="3">
    <source>
        <dbReference type="ARBA" id="ARBA00015326"/>
    </source>
</evidence>
<evidence type="ECO:0000313" key="9">
    <source>
        <dbReference type="EMBL" id="GFS41201.1"/>
    </source>
</evidence>